<dbReference type="PANTHER" id="PTHR31490:SF8">
    <property type="entry name" value="OS10G0351700 PROTEIN"/>
    <property type="match status" value="1"/>
</dbReference>
<dbReference type="InterPro" id="IPR017853">
    <property type="entry name" value="GH"/>
</dbReference>
<evidence type="ECO:0000256" key="4">
    <source>
        <dbReference type="ARBA" id="ARBA00023326"/>
    </source>
</evidence>
<dbReference type="Pfam" id="PF00331">
    <property type="entry name" value="Glyco_hydro_10"/>
    <property type="match status" value="1"/>
</dbReference>
<dbReference type="PANTHER" id="PTHR31490">
    <property type="entry name" value="GLYCOSYL HYDROLASE"/>
    <property type="match status" value="1"/>
</dbReference>
<accession>A0ABC8WW08</accession>
<evidence type="ECO:0000313" key="7">
    <source>
        <dbReference type="EMBL" id="CAL4916311.1"/>
    </source>
</evidence>
<dbReference type="PROSITE" id="PS51257">
    <property type="entry name" value="PROKAR_LIPOPROTEIN"/>
    <property type="match status" value="1"/>
</dbReference>
<dbReference type="SMART" id="SM00633">
    <property type="entry name" value="Glyco_10"/>
    <property type="match status" value="1"/>
</dbReference>
<keyword evidence="3" id="KW-0119">Carbohydrate metabolism</keyword>
<feature type="signal peptide" evidence="5">
    <location>
        <begin position="1"/>
        <end position="20"/>
    </location>
</feature>
<keyword evidence="2" id="KW-0378">Hydrolase</keyword>
<name>A0ABC8WW08_9POAL</name>
<proteinExistence type="inferred from homology"/>
<dbReference type="InterPro" id="IPR001000">
    <property type="entry name" value="GH10_dom"/>
</dbReference>
<gene>
    <name evidence="7" type="ORF">URODEC1_LOCUS17944</name>
</gene>
<evidence type="ECO:0000256" key="1">
    <source>
        <dbReference type="ARBA" id="ARBA00007495"/>
    </source>
</evidence>
<dbReference type="Gene3D" id="2.60.120.260">
    <property type="entry name" value="Galactose-binding domain-like"/>
    <property type="match status" value="1"/>
</dbReference>
<dbReference type="SUPFAM" id="SSF49785">
    <property type="entry name" value="Galactose-binding domain-like"/>
    <property type="match status" value="1"/>
</dbReference>
<organism evidence="7 8">
    <name type="scientific">Urochloa decumbens</name>
    <dbReference type="NCBI Taxonomy" id="240449"/>
    <lineage>
        <taxon>Eukaryota</taxon>
        <taxon>Viridiplantae</taxon>
        <taxon>Streptophyta</taxon>
        <taxon>Embryophyta</taxon>
        <taxon>Tracheophyta</taxon>
        <taxon>Spermatophyta</taxon>
        <taxon>Magnoliopsida</taxon>
        <taxon>Liliopsida</taxon>
        <taxon>Poales</taxon>
        <taxon>Poaceae</taxon>
        <taxon>PACMAD clade</taxon>
        <taxon>Panicoideae</taxon>
        <taxon>Panicodae</taxon>
        <taxon>Paniceae</taxon>
        <taxon>Melinidinae</taxon>
        <taxon>Urochloa</taxon>
    </lineage>
</organism>
<evidence type="ECO:0000256" key="5">
    <source>
        <dbReference type="SAM" id="SignalP"/>
    </source>
</evidence>
<dbReference type="AlphaFoldDB" id="A0ABC8WW08"/>
<feature type="chain" id="PRO_5044780659" description="GH10 domain-containing protein" evidence="5">
    <location>
        <begin position="21"/>
        <end position="584"/>
    </location>
</feature>
<dbReference type="EMBL" id="OZ075123">
    <property type="protein sequence ID" value="CAL4916311.1"/>
    <property type="molecule type" value="Genomic_DNA"/>
</dbReference>
<dbReference type="InterPro" id="IPR044846">
    <property type="entry name" value="GH10"/>
</dbReference>
<evidence type="ECO:0000256" key="2">
    <source>
        <dbReference type="ARBA" id="ARBA00022801"/>
    </source>
</evidence>
<dbReference type="Gene3D" id="3.20.20.80">
    <property type="entry name" value="Glycosidases"/>
    <property type="match status" value="1"/>
</dbReference>
<dbReference type="GO" id="GO:0000272">
    <property type="term" value="P:polysaccharide catabolic process"/>
    <property type="evidence" value="ECO:0007669"/>
    <property type="project" value="UniProtKB-KW"/>
</dbReference>
<dbReference type="InterPro" id="IPR008979">
    <property type="entry name" value="Galactose-bd-like_sf"/>
</dbReference>
<reference evidence="7 8" key="2">
    <citation type="submission" date="2024-10" db="EMBL/GenBank/DDBJ databases">
        <authorList>
            <person name="Ryan C."/>
        </authorList>
    </citation>
    <scope>NUCLEOTIDE SEQUENCE [LARGE SCALE GENOMIC DNA]</scope>
</reference>
<sequence>MRVVMEKLVLSLFLVALFQGCIVLSVEYDHTASIECLRDPMKPLYKGGVIQNGEFNSGLMGWSTYRNIKAGVSSSPSGNKFAVVHNAGTFLSSSGRFLPSHSVYQRFQMQGDMHYSLSAWLQVSNGTAHVKAVVKSPSGERVISGAVVAQSGCWSMLKGGMTAYSSGNGEIFFESEAPVDIWVDSVSVQPFTVDEWDGHARRSADQARRRTVRVVAKGADDKPMAHANVSIELLRLGFPFGNAVTKEILDLPAYEKWFTSRFTVATFENEMKWYSTEWAQGQENYRVADDMLKVMQKHGIKVRGHNVFWDDQNSQMKWVMPLNLAQLKAAMQKRLKSVVSRYAGKVIHWDVVNENLHFNFFETKLGPSASAQIYNQVGQIDRNAILFMNEFNTLEQPGDPNPTPAKYVAKMNQIKSYPGNGGLKLGVGLESHFTTPNIPYMRGALDTLAKLKMPMWLTEVDVVKSPNQVKYLEQVLREGFAHPNVDGIVMWAAWHASGCYVMCLTDNSFKNLPVGDLVDKLIAEWKTHRHVATTDGSGAVELDLPLGEYKFTVSHPTLKKDAIHTMTVDTSSSVSEEHTISVKS</sequence>
<keyword evidence="8" id="KW-1185">Reference proteome</keyword>
<evidence type="ECO:0000313" key="8">
    <source>
        <dbReference type="Proteomes" id="UP001497457"/>
    </source>
</evidence>
<dbReference type="SUPFAM" id="SSF51445">
    <property type="entry name" value="(Trans)glycosidases"/>
    <property type="match status" value="1"/>
</dbReference>
<comment type="similarity">
    <text evidence="1">Belongs to the glycosyl hydrolase 10 (cellulase F) family.</text>
</comment>
<protein>
    <recommendedName>
        <fullName evidence="6">GH10 domain-containing protein</fullName>
    </recommendedName>
</protein>
<feature type="domain" description="GH10" evidence="6">
    <location>
        <begin position="230"/>
        <end position="521"/>
    </location>
</feature>
<dbReference type="GO" id="GO:0031176">
    <property type="term" value="F:endo-1,4-beta-xylanase activity"/>
    <property type="evidence" value="ECO:0007669"/>
    <property type="project" value="UniProtKB-ARBA"/>
</dbReference>
<evidence type="ECO:0000256" key="3">
    <source>
        <dbReference type="ARBA" id="ARBA00023277"/>
    </source>
</evidence>
<keyword evidence="5" id="KW-0732">Signal</keyword>
<dbReference type="PROSITE" id="PS51760">
    <property type="entry name" value="GH10_2"/>
    <property type="match status" value="1"/>
</dbReference>
<evidence type="ECO:0000259" key="6">
    <source>
        <dbReference type="PROSITE" id="PS51760"/>
    </source>
</evidence>
<keyword evidence="4" id="KW-0624">Polysaccharide degradation</keyword>
<reference evidence="8" key="1">
    <citation type="submission" date="2024-06" db="EMBL/GenBank/DDBJ databases">
        <authorList>
            <person name="Ryan C."/>
        </authorList>
    </citation>
    <scope>NUCLEOTIDE SEQUENCE [LARGE SCALE GENOMIC DNA]</scope>
</reference>
<dbReference type="Proteomes" id="UP001497457">
    <property type="component" value="Chromosome 13rd"/>
</dbReference>